<proteinExistence type="predicted"/>
<dbReference type="Proteomes" id="UP000077069">
    <property type="component" value="Unassembled WGS sequence"/>
</dbReference>
<feature type="transmembrane region" description="Helical" evidence="1">
    <location>
        <begin position="12"/>
        <end position="31"/>
    </location>
</feature>
<evidence type="ECO:0000313" key="3">
    <source>
        <dbReference type="Proteomes" id="UP000077069"/>
    </source>
</evidence>
<evidence type="ECO:0000256" key="1">
    <source>
        <dbReference type="SAM" id="Phobius"/>
    </source>
</evidence>
<accession>A0A177C865</accession>
<dbReference type="RefSeq" id="XP_018034110.1">
    <property type="nucleotide sequence ID" value="XM_018187700.1"/>
</dbReference>
<sequence length="128" mass="14692">MPKVGKFEPSTVVTMLLYPAIVVLYSVLACTKLPRHDPRYSALSMTPYVRDHRIWPSATASWPRLCRPGIFQLFFSIGTNRKQMTIQADRRLCARIRYQNMHSVTCMQGGLYTVLRISHAPNTHPRVC</sequence>
<dbReference type="InParanoid" id="A0A177C865"/>
<dbReference type="GeneID" id="28771186"/>
<gene>
    <name evidence="2" type="ORF">CC84DRAFT_865644</name>
</gene>
<dbReference type="PROSITE" id="PS51257">
    <property type="entry name" value="PROKAR_LIPOPROTEIN"/>
    <property type="match status" value="1"/>
</dbReference>
<organism evidence="2 3">
    <name type="scientific">Paraphaeosphaeria sporulosa</name>
    <dbReference type="NCBI Taxonomy" id="1460663"/>
    <lineage>
        <taxon>Eukaryota</taxon>
        <taxon>Fungi</taxon>
        <taxon>Dikarya</taxon>
        <taxon>Ascomycota</taxon>
        <taxon>Pezizomycotina</taxon>
        <taxon>Dothideomycetes</taxon>
        <taxon>Pleosporomycetidae</taxon>
        <taxon>Pleosporales</taxon>
        <taxon>Massarineae</taxon>
        <taxon>Didymosphaeriaceae</taxon>
        <taxon>Paraphaeosphaeria</taxon>
    </lineage>
</organism>
<keyword evidence="1" id="KW-0472">Membrane</keyword>
<dbReference type="AlphaFoldDB" id="A0A177C865"/>
<keyword evidence="3" id="KW-1185">Reference proteome</keyword>
<name>A0A177C865_9PLEO</name>
<protein>
    <submittedName>
        <fullName evidence="2">Uncharacterized protein</fullName>
    </submittedName>
</protein>
<keyword evidence="1" id="KW-1133">Transmembrane helix</keyword>
<evidence type="ECO:0000313" key="2">
    <source>
        <dbReference type="EMBL" id="OAG03745.1"/>
    </source>
</evidence>
<reference evidence="2 3" key="1">
    <citation type="submission" date="2016-05" db="EMBL/GenBank/DDBJ databases">
        <title>Comparative analysis of secretome profiles of manganese(II)-oxidizing ascomycete fungi.</title>
        <authorList>
            <consortium name="DOE Joint Genome Institute"/>
            <person name="Zeiner C.A."/>
            <person name="Purvine S.O."/>
            <person name="Zink E.M."/>
            <person name="Wu S."/>
            <person name="Pasa-Tolic L."/>
            <person name="Chaput D.L."/>
            <person name="Haridas S."/>
            <person name="Grigoriev I.V."/>
            <person name="Santelli C.M."/>
            <person name="Hansel C.M."/>
        </authorList>
    </citation>
    <scope>NUCLEOTIDE SEQUENCE [LARGE SCALE GENOMIC DNA]</scope>
    <source>
        <strain evidence="2 3">AP3s5-JAC2a</strain>
    </source>
</reference>
<keyword evidence="1" id="KW-0812">Transmembrane</keyword>
<dbReference type="EMBL" id="KV441554">
    <property type="protein sequence ID" value="OAG03745.1"/>
    <property type="molecule type" value="Genomic_DNA"/>
</dbReference>